<dbReference type="SUPFAM" id="SSF81321">
    <property type="entry name" value="Family A G protein-coupled receptor-like"/>
    <property type="match status" value="1"/>
</dbReference>
<dbReference type="Pfam" id="PF00001">
    <property type="entry name" value="7tm_1"/>
    <property type="match status" value="1"/>
</dbReference>
<feature type="region of interest" description="Disordered" evidence="10">
    <location>
        <begin position="725"/>
        <end position="746"/>
    </location>
</feature>
<keyword evidence="7 11" id="KW-0472">Membrane</keyword>
<keyword evidence="4 11" id="KW-0812">Transmembrane</keyword>
<evidence type="ECO:0000256" key="11">
    <source>
        <dbReference type="SAM" id="Phobius"/>
    </source>
</evidence>
<evidence type="ECO:0000256" key="2">
    <source>
        <dbReference type="ARBA" id="ARBA00010663"/>
    </source>
</evidence>
<keyword evidence="9" id="KW-0807">Transducer</keyword>
<dbReference type="Proteomes" id="UP000826195">
    <property type="component" value="Unassembled WGS sequence"/>
</dbReference>
<keyword evidence="6" id="KW-0297">G-protein coupled receptor</keyword>
<evidence type="ECO:0000256" key="5">
    <source>
        <dbReference type="ARBA" id="ARBA00022989"/>
    </source>
</evidence>
<comment type="caution">
    <text evidence="13">The sequence shown here is derived from an EMBL/GenBank/DDBJ whole genome shotgun (WGS) entry which is preliminary data.</text>
</comment>
<feature type="transmembrane region" description="Helical" evidence="11">
    <location>
        <begin position="159"/>
        <end position="180"/>
    </location>
</feature>
<feature type="transmembrane region" description="Helical" evidence="11">
    <location>
        <begin position="39"/>
        <end position="65"/>
    </location>
</feature>
<evidence type="ECO:0000256" key="4">
    <source>
        <dbReference type="ARBA" id="ARBA00022692"/>
    </source>
</evidence>
<dbReference type="InterPro" id="IPR050569">
    <property type="entry name" value="TAAR"/>
</dbReference>
<evidence type="ECO:0000256" key="1">
    <source>
        <dbReference type="ARBA" id="ARBA00004651"/>
    </source>
</evidence>
<feature type="transmembrane region" description="Helical" evidence="11">
    <location>
        <begin position="113"/>
        <end position="138"/>
    </location>
</feature>
<dbReference type="GO" id="GO:0031210">
    <property type="term" value="F:phosphatidylcholine binding"/>
    <property type="evidence" value="ECO:0007669"/>
    <property type="project" value="InterPro"/>
</dbReference>
<dbReference type="Gene3D" id="1.20.1070.10">
    <property type="entry name" value="Rhodopsin 7-helix transmembrane proteins"/>
    <property type="match status" value="1"/>
</dbReference>
<keyword evidence="5 11" id="KW-1133">Transmembrane helix</keyword>
<dbReference type="PANTHER" id="PTHR24249:SF372">
    <property type="entry name" value="G-PROTEIN COUPLED RECEPTORS FAMILY 1 PROFILE DOMAIN-CONTAINING PROTEIN"/>
    <property type="match status" value="1"/>
</dbReference>
<dbReference type="GO" id="GO:0004930">
    <property type="term" value="F:G protein-coupled receptor activity"/>
    <property type="evidence" value="ECO:0007669"/>
    <property type="project" value="UniProtKB-KW"/>
</dbReference>
<keyword evidence="3" id="KW-1003">Cell membrane</keyword>
<evidence type="ECO:0000256" key="8">
    <source>
        <dbReference type="ARBA" id="ARBA00023170"/>
    </source>
</evidence>
<name>A0AAV7IV97_COTGL</name>
<reference evidence="13 14" key="1">
    <citation type="journal article" date="2021" name="J. Hered.">
        <title>A chromosome-level genome assembly of the parasitoid wasp, Cotesia glomerata (Hymenoptera: Braconidae).</title>
        <authorList>
            <person name="Pinto B.J."/>
            <person name="Weis J.J."/>
            <person name="Gamble T."/>
            <person name="Ode P.J."/>
            <person name="Paul R."/>
            <person name="Zaspel J.M."/>
        </authorList>
    </citation>
    <scope>NUCLEOTIDE SEQUENCE [LARGE SCALE GENOMIC DNA]</scope>
    <source>
        <strain evidence="13">CgM1</strain>
    </source>
</reference>
<feature type="compositionally biased region" description="Basic and acidic residues" evidence="10">
    <location>
        <begin position="939"/>
        <end position="952"/>
    </location>
</feature>
<protein>
    <recommendedName>
        <fullName evidence="12">G-protein coupled receptors family 1 profile domain-containing protein</fullName>
    </recommendedName>
</protein>
<dbReference type="InterPro" id="IPR017452">
    <property type="entry name" value="GPCR_Rhodpsn_7TM"/>
</dbReference>
<feature type="domain" description="G-protein coupled receptors family 1 profile" evidence="12">
    <location>
        <begin position="56"/>
        <end position="310"/>
    </location>
</feature>
<feature type="transmembrane region" description="Helical" evidence="11">
    <location>
        <begin position="77"/>
        <end position="98"/>
    </location>
</feature>
<feature type="region of interest" description="Disordered" evidence="10">
    <location>
        <begin position="796"/>
        <end position="816"/>
    </location>
</feature>
<evidence type="ECO:0000256" key="6">
    <source>
        <dbReference type="ARBA" id="ARBA00023040"/>
    </source>
</evidence>
<evidence type="ECO:0000259" key="12">
    <source>
        <dbReference type="PROSITE" id="PS50262"/>
    </source>
</evidence>
<comment type="subcellular location">
    <subcellularLocation>
        <location evidence="1">Cell membrane</location>
        <topology evidence="1">Multi-pass membrane protein</topology>
    </subcellularLocation>
</comment>
<dbReference type="InterPro" id="IPR028336">
    <property type="entry name" value="GPR119"/>
</dbReference>
<dbReference type="EMBL" id="JAHXZJ010000001">
    <property type="protein sequence ID" value="KAH0568789.1"/>
    <property type="molecule type" value="Genomic_DNA"/>
</dbReference>
<evidence type="ECO:0000313" key="13">
    <source>
        <dbReference type="EMBL" id="KAH0568789.1"/>
    </source>
</evidence>
<comment type="similarity">
    <text evidence="2">Belongs to the G-protein coupled receptor 1 family.</text>
</comment>
<organism evidence="13 14">
    <name type="scientific">Cotesia glomerata</name>
    <name type="common">Lepidopteran parasitic wasp</name>
    <name type="synonym">Apanteles glomeratus</name>
    <dbReference type="NCBI Taxonomy" id="32391"/>
    <lineage>
        <taxon>Eukaryota</taxon>
        <taxon>Metazoa</taxon>
        <taxon>Ecdysozoa</taxon>
        <taxon>Arthropoda</taxon>
        <taxon>Hexapoda</taxon>
        <taxon>Insecta</taxon>
        <taxon>Pterygota</taxon>
        <taxon>Neoptera</taxon>
        <taxon>Endopterygota</taxon>
        <taxon>Hymenoptera</taxon>
        <taxon>Apocrita</taxon>
        <taxon>Ichneumonoidea</taxon>
        <taxon>Braconidae</taxon>
        <taxon>Microgastrinae</taxon>
        <taxon>Cotesia</taxon>
    </lineage>
</organism>
<evidence type="ECO:0000256" key="9">
    <source>
        <dbReference type="ARBA" id="ARBA00023224"/>
    </source>
</evidence>
<sequence>MSGPTSGSISSTVAGQITSTLLPTVTKIDARDDSSSLSVVIAFSIVCVLAPVTITSNTMILAAFYRYKRLRTASNCLLASLAVSDFGVGVFIPFGVYMEQLGPPETGVSSICILPYCIVIALCSVSVLVTVAIAVDRLTSLAQPLRYKNIITHSSVEKYIAVFWIYAIAIGLSPLIYAYITGFPPTNGGSCRFGAAIQPPVRVFLVVAVWAPSAFVLLGCYIYVYLVARSHARAIYTVELSFRHQTQTLALPRYGQTLAATVGAFLVLWLPFQACMLLDVFCGTSILSEWTIVWLGLPILAHSGVNPWIYAFHHGEMRVAAGKIAEDVVTRFGIHPSRYGCSPVARGGSNLELGAVNKNHEDRRPPVEDCFAAKHQNNFYPVRERRSETTSNNIEISPEGNESGKRFSQYESAVDVIEEDVHDLAKMLGAEYAVNRCHLIDTNHNVDKIKNLKYLLDPTFNKIRHLRKLNHKSMVCCGKHEGENQGKNLNQFRFISYQNLKSDINSRRTLKLNALSDPTLNVDTPYSGSVDLGEGLHKDTLLRFNQRRDSGLASMSDPNIKAIHLVKAHSHRAVVPECHRFSVQSLDHSRCLIQSRKPDRKTSRDLNPVKTRSEIAARWRQAASKQLTVTANKLSSFFHPEHHRLSNFSDHQLTIPSPSSHLQPPQRCFDSLRHSESVGCGIAGSKLLEPKKLNSTLTVPIIHSEPPSPQVDFPPLAALREEESLDDLEAIRPPQTRRNSSKSSVRHSDPFPYVLLNIEDFDKELSPEASSYNVRSIDPDELIAALSKAPAETRFSSSNLFPEHDSTRFSSRRPSDLRWSEASRSQEILSNINEHQKSPSSYSVNNCQTCNSGSDLNDVTCLDSFMCPDALSSSLRESFFEAPSNPDSDVFTSLEDTEIKESVPDPRRWILPPVHSSVTSVNNKTINNNNNNINCRENGISKRPENESRQSKSSDSVMLRCRHAFLWLQMTGHRGKISLNSSKNVIMNSSKKKMRLAPLAPSTPIDICSPSVEIKGSSGIGVKV</sequence>
<dbReference type="AlphaFoldDB" id="A0AAV7IV97"/>
<evidence type="ECO:0000313" key="14">
    <source>
        <dbReference type="Proteomes" id="UP000826195"/>
    </source>
</evidence>
<dbReference type="CDD" id="cd15104">
    <property type="entry name" value="7tmA_GPR119_R_insulinotropic_receptor"/>
    <property type="match status" value="1"/>
</dbReference>
<keyword evidence="8" id="KW-0675">Receptor</keyword>
<feature type="compositionally biased region" description="Basic and acidic residues" evidence="10">
    <location>
        <begin position="802"/>
        <end position="816"/>
    </location>
</feature>
<feature type="compositionally biased region" description="Low complexity" evidence="10">
    <location>
        <begin position="921"/>
        <end position="934"/>
    </location>
</feature>
<feature type="transmembrane region" description="Helical" evidence="11">
    <location>
        <begin position="203"/>
        <end position="228"/>
    </location>
</feature>
<proteinExistence type="inferred from homology"/>
<feature type="transmembrane region" description="Helical" evidence="11">
    <location>
        <begin position="249"/>
        <end position="272"/>
    </location>
</feature>
<dbReference type="GO" id="GO:0005886">
    <property type="term" value="C:plasma membrane"/>
    <property type="evidence" value="ECO:0007669"/>
    <property type="project" value="UniProtKB-SubCell"/>
</dbReference>
<feature type="region of interest" description="Disordered" evidence="10">
    <location>
        <begin position="921"/>
        <end position="955"/>
    </location>
</feature>
<accession>A0AAV7IV97</accession>
<dbReference type="GO" id="GO:0007189">
    <property type="term" value="P:adenylate cyclase-activating G protein-coupled receptor signaling pathway"/>
    <property type="evidence" value="ECO:0007669"/>
    <property type="project" value="InterPro"/>
</dbReference>
<dbReference type="InterPro" id="IPR000276">
    <property type="entry name" value="GPCR_Rhodpsn"/>
</dbReference>
<dbReference type="SMART" id="SM01381">
    <property type="entry name" value="7TM_GPCR_Srsx"/>
    <property type="match status" value="1"/>
</dbReference>
<evidence type="ECO:0000256" key="10">
    <source>
        <dbReference type="SAM" id="MobiDB-lite"/>
    </source>
</evidence>
<dbReference type="PROSITE" id="PS50262">
    <property type="entry name" value="G_PROTEIN_RECEP_F1_2"/>
    <property type="match status" value="1"/>
</dbReference>
<dbReference type="PANTHER" id="PTHR24249">
    <property type="entry name" value="HISTAMINE RECEPTOR-RELATED G-PROTEIN COUPLED RECEPTOR"/>
    <property type="match status" value="1"/>
</dbReference>
<keyword evidence="14" id="KW-1185">Reference proteome</keyword>
<dbReference type="PRINTS" id="PR00237">
    <property type="entry name" value="GPCRRHODOPSN"/>
</dbReference>
<gene>
    <name evidence="13" type="ORF">KQX54_021482</name>
</gene>
<feature type="region of interest" description="Disordered" evidence="10">
    <location>
        <begin position="384"/>
        <end position="405"/>
    </location>
</feature>
<evidence type="ECO:0000256" key="3">
    <source>
        <dbReference type="ARBA" id="ARBA00022475"/>
    </source>
</evidence>
<evidence type="ECO:0000256" key="7">
    <source>
        <dbReference type="ARBA" id="ARBA00023136"/>
    </source>
</evidence>